<dbReference type="PROSITE" id="PS50931">
    <property type="entry name" value="HTH_LYSR"/>
    <property type="match status" value="1"/>
</dbReference>
<protein>
    <submittedName>
        <fullName evidence="6">Transcriptional regulator, LysR family</fullName>
    </submittedName>
</protein>
<keyword evidence="3" id="KW-0238">DNA-binding</keyword>
<dbReference type="GO" id="GO:0000976">
    <property type="term" value="F:transcription cis-regulatory region binding"/>
    <property type="evidence" value="ECO:0007669"/>
    <property type="project" value="TreeGrafter"/>
</dbReference>
<name>A0A090G6T8_MESPL</name>
<evidence type="ECO:0000256" key="2">
    <source>
        <dbReference type="ARBA" id="ARBA00023015"/>
    </source>
</evidence>
<reference evidence="6 7" key="1">
    <citation type="submission" date="2014-08" db="EMBL/GenBank/DDBJ databases">
        <authorList>
            <person name="Moulin Lionel"/>
        </authorList>
    </citation>
    <scope>NUCLEOTIDE SEQUENCE [LARGE SCALE GENOMIC DNA]</scope>
</reference>
<dbReference type="Gene3D" id="3.40.190.290">
    <property type="match status" value="1"/>
</dbReference>
<dbReference type="CDD" id="cd05466">
    <property type="entry name" value="PBP2_LTTR_substrate"/>
    <property type="match status" value="1"/>
</dbReference>
<dbReference type="GO" id="GO:0003700">
    <property type="term" value="F:DNA-binding transcription factor activity"/>
    <property type="evidence" value="ECO:0007669"/>
    <property type="project" value="InterPro"/>
</dbReference>
<proteinExistence type="inferred from homology"/>
<feature type="domain" description="HTH lysR-type" evidence="5">
    <location>
        <begin position="7"/>
        <end position="64"/>
    </location>
</feature>
<evidence type="ECO:0000256" key="3">
    <source>
        <dbReference type="ARBA" id="ARBA00023125"/>
    </source>
</evidence>
<dbReference type="Pfam" id="PF03466">
    <property type="entry name" value="LysR_substrate"/>
    <property type="match status" value="1"/>
</dbReference>
<evidence type="ECO:0000259" key="5">
    <source>
        <dbReference type="PROSITE" id="PS50931"/>
    </source>
</evidence>
<dbReference type="InterPro" id="IPR000847">
    <property type="entry name" value="LysR_HTH_N"/>
</dbReference>
<dbReference type="SUPFAM" id="SSF46785">
    <property type="entry name" value="Winged helix' DNA-binding domain"/>
    <property type="match status" value="1"/>
</dbReference>
<dbReference type="PANTHER" id="PTHR30126:SF98">
    <property type="entry name" value="HTH-TYPE TRANSCRIPTIONAL ACTIVATOR BAUR"/>
    <property type="match status" value="1"/>
</dbReference>
<evidence type="ECO:0000313" key="6">
    <source>
        <dbReference type="EMBL" id="CDX58268.1"/>
    </source>
</evidence>
<keyword evidence="4" id="KW-0804">Transcription</keyword>
<dbReference type="Gene3D" id="1.10.10.10">
    <property type="entry name" value="Winged helix-like DNA-binding domain superfamily/Winged helix DNA-binding domain"/>
    <property type="match status" value="1"/>
</dbReference>
<dbReference type="Pfam" id="PF00126">
    <property type="entry name" value="HTH_1"/>
    <property type="match status" value="1"/>
</dbReference>
<accession>A0A090G6T8</accession>
<dbReference type="InterPro" id="IPR036390">
    <property type="entry name" value="WH_DNA-bd_sf"/>
</dbReference>
<evidence type="ECO:0000256" key="4">
    <source>
        <dbReference type="ARBA" id="ARBA00023163"/>
    </source>
</evidence>
<dbReference type="SUPFAM" id="SSF53850">
    <property type="entry name" value="Periplasmic binding protein-like II"/>
    <property type="match status" value="1"/>
</dbReference>
<evidence type="ECO:0000256" key="1">
    <source>
        <dbReference type="ARBA" id="ARBA00009437"/>
    </source>
</evidence>
<dbReference type="EMBL" id="CCNE01000023">
    <property type="protein sequence ID" value="CDX58268.1"/>
    <property type="molecule type" value="Genomic_DNA"/>
</dbReference>
<comment type="similarity">
    <text evidence="1">Belongs to the LysR transcriptional regulatory family.</text>
</comment>
<sequence>MRRLDNIDIRLLRVFVALADCGGFAAAQITLNLSQPTLSTHLAELEKRIGAQLCHRGRKQFRLTEVGRATYDAAQKLFRDLDDFGHRISAASGSLSGRLRLGTSDGVFTSAELGIQHALSRFMRPDSDVFIDLTVGTPSELEQQVADGGRDVVIGPLSQKAPGVVYRDYCGEPHLLYCGRRHPLFAVPDSTIDKAAIDTARFSVRSYRHFDDLYLVGHPRASASVVHMEAQLMLILSGNFIGFLPCHFADPWVAKGEMRAIRPRAYAFSSVHRVAYRKADAQSLLVQAFLEALFDPAQATKSGTTRDPAVRS</sequence>
<dbReference type="PANTHER" id="PTHR30126">
    <property type="entry name" value="HTH-TYPE TRANSCRIPTIONAL REGULATOR"/>
    <property type="match status" value="1"/>
</dbReference>
<evidence type="ECO:0000313" key="7">
    <source>
        <dbReference type="Proteomes" id="UP000046122"/>
    </source>
</evidence>
<dbReference type="InterPro" id="IPR036388">
    <property type="entry name" value="WH-like_DNA-bd_sf"/>
</dbReference>
<dbReference type="Proteomes" id="UP000046122">
    <property type="component" value="Unassembled WGS sequence"/>
</dbReference>
<gene>
    <name evidence="6" type="ORF">MPL3365_30048</name>
</gene>
<dbReference type="InterPro" id="IPR005119">
    <property type="entry name" value="LysR_subst-bd"/>
</dbReference>
<keyword evidence="2" id="KW-0805">Transcription regulation</keyword>
<organism evidence="6 7">
    <name type="scientific">Mesorhizobium plurifarium</name>
    <dbReference type="NCBI Taxonomy" id="69974"/>
    <lineage>
        <taxon>Bacteria</taxon>
        <taxon>Pseudomonadati</taxon>
        <taxon>Pseudomonadota</taxon>
        <taxon>Alphaproteobacteria</taxon>
        <taxon>Hyphomicrobiales</taxon>
        <taxon>Phyllobacteriaceae</taxon>
        <taxon>Mesorhizobium</taxon>
    </lineage>
</organism>
<dbReference type="AlphaFoldDB" id="A0A090G6T8"/>